<dbReference type="PROSITE" id="PS51755">
    <property type="entry name" value="OMPR_PHOB"/>
    <property type="match status" value="1"/>
</dbReference>
<evidence type="ECO:0000256" key="4">
    <source>
        <dbReference type="ARBA" id="ARBA00023163"/>
    </source>
</evidence>
<dbReference type="Pfam" id="PF03704">
    <property type="entry name" value="BTAD"/>
    <property type="match status" value="1"/>
</dbReference>
<dbReference type="InterPro" id="IPR051677">
    <property type="entry name" value="AfsR-DnrI-RedD_regulator"/>
</dbReference>
<dbReference type="SUPFAM" id="SSF46894">
    <property type="entry name" value="C-terminal effector domain of the bipartite response regulators"/>
    <property type="match status" value="1"/>
</dbReference>
<dbReference type="Gene3D" id="1.25.40.10">
    <property type="entry name" value="Tetratricopeptide repeat domain"/>
    <property type="match status" value="1"/>
</dbReference>
<dbReference type="InterPro" id="IPR011990">
    <property type="entry name" value="TPR-like_helical_dom_sf"/>
</dbReference>
<dbReference type="Pfam" id="PF00486">
    <property type="entry name" value="Trans_reg_C"/>
    <property type="match status" value="1"/>
</dbReference>
<evidence type="ECO:0000256" key="1">
    <source>
        <dbReference type="ARBA" id="ARBA00005820"/>
    </source>
</evidence>
<accession>A0ABN3HUC6</accession>
<comment type="similarity">
    <text evidence="1">Belongs to the AfsR/DnrI/RedD regulatory family.</text>
</comment>
<name>A0ABN3HUC6_9ACTN</name>
<dbReference type="SUPFAM" id="SSF52540">
    <property type="entry name" value="P-loop containing nucleoside triphosphate hydrolases"/>
    <property type="match status" value="1"/>
</dbReference>
<organism evidence="7 8">
    <name type="scientific">Gordonia cholesterolivorans</name>
    <dbReference type="NCBI Taxonomy" id="559625"/>
    <lineage>
        <taxon>Bacteria</taxon>
        <taxon>Bacillati</taxon>
        <taxon>Actinomycetota</taxon>
        <taxon>Actinomycetes</taxon>
        <taxon>Mycobacteriales</taxon>
        <taxon>Gordoniaceae</taxon>
        <taxon>Gordonia</taxon>
    </lineage>
</organism>
<dbReference type="InterPro" id="IPR016032">
    <property type="entry name" value="Sig_transdc_resp-reg_C-effctor"/>
</dbReference>
<dbReference type="SMART" id="SM01043">
    <property type="entry name" value="BTAD"/>
    <property type="match status" value="1"/>
</dbReference>
<keyword evidence="3 5" id="KW-0238">DNA-binding</keyword>
<keyword evidence="4" id="KW-0804">Transcription</keyword>
<dbReference type="InterPro" id="IPR005158">
    <property type="entry name" value="BTAD"/>
</dbReference>
<dbReference type="PANTHER" id="PTHR35807">
    <property type="entry name" value="TRANSCRIPTIONAL REGULATOR REDD-RELATED"/>
    <property type="match status" value="1"/>
</dbReference>
<dbReference type="Proteomes" id="UP001501170">
    <property type="component" value="Unassembled WGS sequence"/>
</dbReference>
<comment type="caution">
    <text evidence="7">The sequence shown here is derived from an EMBL/GenBank/DDBJ whole genome shotgun (WGS) entry which is preliminary data.</text>
</comment>
<evidence type="ECO:0000259" key="6">
    <source>
        <dbReference type="PROSITE" id="PS51755"/>
    </source>
</evidence>
<dbReference type="InterPro" id="IPR036388">
    <property type="entry name" value="WH-like_DNA-bd_sf"/>
</dbReference>
<protein>
    <submittedName>
        <fullName evidence="7">BTAD domain-containing putative transcriptional regulator</fullName>
    </submittedName>
</protein>
<dbReference type="CDD" id="cd15831">
    <property type="entry name" value="BTAD"/>
    <property type="match status" value="1"/>
</dbReference>
<dbReference type="SMART" id="SM00862">
    <property type="entry name" value="Trans_reg_C"/>
    <property type="match status" value="1"/>
</dbReference>
<feature type="domain" description="OmpR/PhoB-type" evidence="6">
    <location>
        <begin position="1"/>
        <end position="95"/>
    </location>
</feature>
<sequence length="1172" mass="125168">MMLEYRVLGPLVVRRDGMPVDPGSPKQRAVLAALLLARGAVVSTDRLVHAVWGDDPPAAVATSLQAYISNLRRLLRDASGASPIERVSPGYRLAVGQDRFDLLEFGRLAGEARDAVDAFDWETALSASTAALALWRGPLLEEFEDRDWIEVESTAPTELRRAATEAQIAALLAHGDVATALVAATELCRQDPLRERSVWLRMVALYRDGRAGSALEAYAAYVRDLDVELGLDPSAELRELQGAVLRHDPELAAWPLTPRWTGARPVSSPEPRAVQPVETQELAGEVARDIGAPLVGREDAVRVLRELRTAGTGTRWLILSGPAGIGKTRLAEEAVHLAEAAGDRAVWVRCPDTEGVPAWWPLRQLCRALNADTDLLTVSDGADADAARFEVYDRVQALLEHESATKPLTIVVDDVQWADAMSLGLLRYLAPVLRDAPVTVVLTLREEEATDAAQSLREAVARSGGRLLDVPELSREAVGELVRAVADTDLSAAELDQLVARTGGNPLYVTEYARLPEEQRRDVIPAAVRSVLGRRLATLDPTVREVIGHAAVIGEEIDIAMLSELTSRSVDAVADCLDEAADERIVVPLPSSGGLTFAHALLRDEAETMFAPLRRCRIHLRAAELLAARSGPEMSARRAAHLLDALPVAEVPDVVAACREAAHDAAVRWDSESAAHWLSRALRTHETLAGPEASVDERDALLTGMLHAQVRAGRAQLVLDTVEAMLVRAMRDGSTVTVGRLAGVLLRAGGGWPWISPTAETGSLHEVLTAAVDIVDGDSIALVRVLGALAIGHCYHRDASVPAGLLERAAEVAAAVGDPDVMADAILARLITYSGVSGRAAELISLADDLTALPHADAELDEVIAGSVVTMAAMTLGDIPQTKARLRAAIAGSERMRLPVLRAQLRWMEAALAVWHGDFALAEEHFRTALAVHRQTELYVAGSGALALMATANQRGVFDDVVDEVLGTGGGDRMEWVRTVMSAAPDNRVSTLLAAGVATVAVEHGDAALVQSMIDLWRADDRPMIWTSLAQAVVLANLVVEERFVDDARAFIDVLAPYAGHIATVGQVGCVGPVDLALAGLYDLIGDDAAADAALGRARALSIAGDSRPGLLRCRLFEALRAPDSADRAREIAAIAAQARALGLQAVADVAHAAERRTSVPRAVQEGCKRTE</sequence>
<gene>
    <name evidence="7" type="ORF">GCM10009855_30210</name>
</gene>
<evidence type="ECO:0000256" key="3">
    <source>
        <dbReference type="ARBA" id="ARBA00023125"/>
    </source>
</evidence>
<keyword evidence="2" id="KW-0805">Transcription regulation</keyword>
<dbReference type="Gene3D" id="3.40.50.300">
    <property type="entry name" value="P-loop containing nucleotide triphosphate hydrolases"/>
    <property type="match status" value="1"/>
</dbReference>
<evidence type="ECO:0000313" key="8">
    <source>
        <dbReference type="Proteomes" id="UP001501170"/>
    </source>
</evidence>
<dbReference type="SUPFAM" id="SSF48452">
    <property type="entry name" value="TPR-like"/>
    <property type="match status" value="1"/>
</dbReference>
<dbReference type="InterPro" id="IPR001867">
    <property type="entry name" value="OmpR/PhoB-type_DNA-bd"/>
</dbReference>
<keyword evidence="8" id="KW-1185">Reference proteome</keyword>
<dbReference type="Gene3D" id="1.10.10.10">
    <property type="entry name" value="Winged helix-like DNA-binding domain superfamily/Winged helix DNA-binding domain"/>
    <property type="match status" value="1"/>
</dbReference>
<dbReference type="EMBL" id="BAAARB010000019">
    <property type="protein sequence ID" value="GAA2388048.1"/>
    <property type="molecule type" value="Genomic_DNA"/>
</dbReference>
<evidence type="ECO:0000313" key="7">
    <source>
        <dbReference type="EMBL" id="GAA2388048.1"/>
    </source>
</evidence>
<dbReference type="InterPro" id="IPR027417">
    <property type="entry name" value="P-loop_NTPase"/>
</dbReference>
<evidence type="ECO:0000256" key="5">
    <source>
        <dbReference type="PROSITE-ProRule" id="PRU01091"/>
    </source>
</evidence>
<reference evidence="7 8" key="1">
    <citation type="journal article" date="2019" name="Int. J. Syst. Evol. Microbiol.">
        <title>The Global Catalogue of Microorganisms (GCM) 10K type strain sequencing project: providing services to taxonomists for standard genome sequencing and annotation.</title>
        <authorList>
            <consortium name="The Broad Institute Genomics Platform"/>
            <consortium name="The Broad Institute Genome Sequencing Center for Infectious Disease"/>
            <person name="Wu L."/>
            <person name="Ma J."/>
        </authorList>
    </citation>
    <scope>NUCLEOTIDE SEQUENCE [LARGE SCALE GENOMIC DNA]</scope>
    <source>
        <strain evidence="7 8">JCM 16227</strain>
    </source>
</reference>
<dbReference type="InterPro" id="IPR041664">
    <property type="entry name" value="AAA_16"/>
</dbReference>
<evidence type="ECO:0000256" key="2">
    <source>
        <dbReference type="ARBA" id="ARBA00023015"/>
    </source>
</evidence>
<dbReference type="Pfam" id="PF13191">
    <property type="entry name" value="AAA_16"/>
    <property type="match status" value="1"/>
</dbReference>
<feature type="DNA-binding region" description="OmpR/PhoB-type" evidence="5">
    <location>
        <begin position="1"/>
        <end position="95"/>
    </location>
</feature>
<dbReference type="PANTHER" id="PTHR35807:SF1">
    <property type="entry name" value="TRANSCRIPTIONAL REGULATOR REDD"/>
    <property type="match status" value="1"/>
</dbReference>
<proteinExistence type="inferred from homology"/>